<dbReference type="SUPFAM" id="SSF56219">
    <property type="entry name" value="DNase I-like"/>
    <property type="match status" value="1"/>
</dbReference>
<proteinExistence type="predicted"/>
<evidence type="ECO:0000313" key="1">
    <source>
        <dbReference type="EMBL" id="VDO86113.1"/>
    </source>
</evidence>
<organism evidence="1 2">
    <name type="scientific">Schistosoma margrebowiei</name>
    <dbReference type="NCBI Taxonomy" id="48269"/>
    <lineage>
        <taxon>Eukaryota</taxon>
        <taxon>Metazoa</taxon>
        <taxon>Spiralia</taxon>
        <taxon>Lophotrochozoa</taxon>
        <taxon>Platyhelminthes</taxon>
        <taxon>Trematoda</taxon>
        <taxon>Digenea</taxon>
        <taxon>Strigeidida</taxon>
        <taxon>Schistosomatoidea</taxon>
        <taxon>Schistosomatidae</taxon>
        <taxon>Schistosoma</taxon>
    </lineage>
</organism>
<gene>
    <name evidence="1" type="ORF">SMRZ_LOCUS9389</name>
</gene>
<keyword evidence="2" id="KW-1185">Reference proteome</keyword>
<evidence type="ECO:0000313" key="2">
    <source>
        <dbReference type="Proteomes" id="UP000277204"/>
    </source>
</evidence>
<name>A0A183M015_9TREM</name>
<dbReference type="InterPro" id="IPR036691">
    <property type="entry name" value="Endo/exonu/phosph_ase_sf"/>
</dbReference>
<dbReference type="Gene3D" id="3.60.10.10">
    <property type="entry name" value="Endonuclease/exonuclease/phosphatase"/>
    <property type="match status" value="1"/>
</dbReference>
<dbReference type="PANTHER" id="PTHR23227">
    <property type="entry name" value="BUCENTAUR RELATED"/>
    <property type="match status" value="1"/>
</dbReference>
<sequence length="359" mass="41353">MRGYNLEVLGISETHWTQVGQQRLTSRELLLYSDHDEENAPHTQGVALMLSKRAQNELIGWESHGPRIIKASFKTKKEGITMNIIQCYAPTNDYNEDAKDQFHNRLHSIIEKCQTKDLTILMGDFNAKVGTDNTGYEDIMGLHGLRERNENGERFANLCAFNKLVIGGTIFSHKRIHKTTWTSPDHTTQNQVDHICINKTFRRTIEDVRTKRGADITSDHHLLVAKMKLKLKKHWTMGRTISQKFNTAFLQDTNKLNKFRLVLSKKFQVFHDLLSGEGTTVDSNWKRIKEAITSTCHEVLGHKKHHHKDTLDKIQERRNKKAAINTSRTRAEKAKAQTEYTEVNKQGASEPTNVNMWKI</sequence>
<dbReference type="CDD" id="cd09076">
    <property type="entry name" value="L1-EN"/>
    <property type="match status" value="1"/>
</dbReference>
<dbReference type="EMBL" id="UZAI01004410">
    <property type="protein sequence ID" value="VDO86113.1"/>
    <property type="molecule type" value="Genomic_DNA"/>
</dbReference>
<reference evidence="1 2" key="1">
    <citation type="submission" date="2018-11" db="EMBL/GenBank/DDBJ databases">
        <authorList>
            <consortium name="Pathogen Informatics"/>
        </authorList>
    </citation>
    <scope>NUCLEOTIDE SEQUENCE [LARGE SCALE GENOMIC DNA]</scope>
    <source>
        <strain evidence="1 2">Zambia</strain>
    </source>
</reference>
<accession>A0A183M015</accession>
<dbReference type="STRING" id="48269.A0A183M015"/>
<dbReference type="GO" id="GO:0003824">
    <property type="term" value="F:catalytic activity"/>
    <property type="evidence" value="ECO:0007669"/>
    <property type="project" value="InterPro"/>
</dbReference>
<dbReference type="InterPro" id="IPR005135">
    <property type="entry name" value="Endo/exonuclease/phosphatase"/>
</dbReference>
<dbReference type="AlphaFoldDB" id="A0A183M015"/>
<dbReference type="Pfam" id="PF03372">
    <property type="entry name" value="Exo_endo_phos"/>
    <property type="match status" value="1"/>
</dbReference>
<dbReference type="Proteomes" id="UP000277204">
    <property type="component" value="Unassembled WGS sequence"/>
</dbReference>
<dbReference type="InterPro" id="IPR027124">
    <property type="entry name" value="Swc5/CFDP1/2"/>
</dbReference>
<dbReference type="PANTHER" id="PTHR23227:SF67">
    <property type="entry name" value="CRANIOFACIAL DEVELOPMENT PROTEIN 2-LIKE"/>
    <property type="match status" value="1"/>
</dbReference>
<protein>
    <submittedName>
        <fullName evidence="1">Uncharacterized protein</fullName>
    </submittedName>
</protein>